<sequence>MATSIQEKLAILPAKPGCYLMKNKKDEVIYVGKSKILKNRVRSYFTGANDLKTQRLVNEIADFEYIVTASEMEALILELNLVKKYDPKYNVMLKDDKSYPFLKITSEEHPRLIVTRKVKKDRGKYFGPYTNVYAARETKKLLDRLYPLRKCNVMPKRVCLYYHIGQCLGPCEFPVEKQTNQEIVQKITSFLSGGHKKIKEEIKEKMHKFSENLDFEKAKEYRDLIEHIESVMEKQTMELPDLIDRDVFGFSFDKGWMCVQVFFIRNGKLIERDVALFPFYDDAQDAFVSYVARFYSHSNHIKPREVLVPVGTDTQLLEDYLEVKVKSPYRGQKKKLADLALENASIALTEKFSLIEQDEARTIKAVEELGETLNVETPHRIEAIDNSNIQGSDPVSALVVFIDGKPKKNDYRKYKIKTVESPDDYETMREVVRRRYKRVLKEGLPLPDLLMVDGAKGQMSAARDVLENELGLDIPICGLAKNDKHKTSELLYGDPPQPVNLKRNDQPFYLIQRIQDEVHRFAITFHRQLRGKNAFKSSLDEIEGIGGKRKQLLIQHYGSIDRIKDADLEDIKSLGIPENVAENIQLYFAQEEEHSDAEDTSAENGS</sequence>
<dbReference type="GO" id="GO:0005737">
    <property type="term" value="C:cytoplasm"/>
    <property type="evidence" value="ECO:0007669"/>
    <property type="project" value="UniProtKB-SubCell"/>
</dbReference>
<dbReference type="NCBIfam" id="TIGR00194">
    <property type="entry name" value="uvrC"/>
    <property type="match status" value="1"/>
</dbReference>
<keyword evidence="5 7" id="KW-0234">DNA repair</keyword>
<comment type="subunit">
    <text evidence="7">Interacts with UvrB in an incision complex.</text>
</comment>
<comment type="similarity">
    <text evidence="7">Belongs to the UvrC family.</text>
</comment>
<gene>
    <name evidence="7" type="primary">uvrC</name>
    <name evidence="11" type="ORF">CEY16_05670</name>
</gene>
<dbReference type="NCBIfam" id="NF001824">
    <property type="entry name" value="PRK00558.1-5"/>
    <property type="match status" value="1"/>
</dbReference>
<dbReference type="InterPro" id="IPR038476">
    <property type="entry name" value="UvrC_RNase_H_dom_sf"/>
</dbReference>
<dbReference type="Gene3D" id="4.10.860.10">
    <property type="entry name" value="UVR domain"/>
    <property type="match status" value="1"/>
</dbReference>
<dbReference type="SUPFAM" id="SSF46600">
    <property type="entry name" value="C-terminal UvrC-binding domain of UvrB"/>
    <property type="match status" value="1"/>
</dbReference>
<dbReference type="InterPro" id="IPR050066">
    <property type="entry name" value="UvrABC_protein_C"/>
</dbReference>
<evidence type="ECO:0000256" key="1">
    <source>
        <dbReference type="ARBA" id="ARBA00022490"/>
    </source>
</evidence>
<comment type="subcellular location">
    <subcellularLocation>
        <location evidence="7">Cytoplasm</location>
    </subcellularLocation>
</comment>
<dbReference type="Gene3D" id="1.10.150.20">
    <property type="entry name" value="5' to 3' exonuclease, C-terminal subdomain"/>
    <property type="match status" value="1"/>
</dbReference>
<dbReference type="InterPro" id="IPR010994">
    <property type="entry name" value="RuvA_2-like"/>
</dbReference>
<dbReference type="Pfam" id="PF08459">
    <property type="entry name" value="UvrC_RNaseH_dom"/>
    <property type="match status" value="1"/>
</dbReference>
<evidence type="ECO:0000256" key="6">
    <source>
        <dbReference type="ARBA" id="ARBA00023236"/>
    </source>
</evidence>
<dbReference type="InterPro" id="IPR035901">
    <property type="entry name" value="GIY-YIG_endonuc_sf"/>
</dbReference>
<dbReference type="PROSITE" id="PS50164">
    <property type="entry name" value="GIY_YIG"/>
    <property type="match status" value="1"/>
</dbReference>
<dbReference type="InterPro" id="IPR004791">
    <property type="entry name" value="UvrC"/>
</dbReference>
<dbReference type="Pfam" id="PF01541">
    <property type="entry name" value="GIY-YIG"/>
    <property type="match status" value="1"/>
</dbReference>
<name>A0A2I0QY06_9BACI</name>
<dbReference type="Pfam" id="PF02151">
    <property type="entry name" value="UVR"/>
    <property type="match status" value="1"/>
</dbReference>
<dbReference type="RefSeq" id="WP_101330970.1">
    <property type="nucleotide sequence ID" value="NZ_PJNH01000001.1"/>
</dbReference>
<keyword evidence="12" id="KW-1185">Reference proteome</keyword>
<dbReference type="SMART" id="SM00465">
    <property type="entry name" value="GIYc"/>
    <property type="match status" value="1"/>
</dbReference>
<dbReference type="HAMAP" id="MF_00203">
    <property type="entry name" value="UvrC"/>
    <property type="match status" value="1"/>
</dbReference>
<protein>
    <recommendedName>
        <fullName evidence="7">UvrABC system protein C</fullName>
        <shortName evidence="7">Protein UvrC</shortName>
    </recommendedName>
    <alternativeName>
        <fullName evidence="7">Excinuclease ABC subunit C</fullName>
    </alternativeName>
</protein>
<evidence type="ECO:0000256" key="2">
    <source>
        <dbReference type="ARBA" id="ARBA00022763"/>
    </source>
</evidence>
<dbReference type="EMBL" id="PJNH01000001">
    <property type="protein sequence ID" value="PKR79226.1"/>
    <property type="molecule type" value="Genomic_DNA"/>
</dbReference>
<dbReference type="AlphaFoldDB" id="A0A2I0QY06"/>
<organism evidence="11 12">
    <name type="scientific">Halalkalibacillus sediminis</name>
    <dbReference type="NCBI Taxonomy" id="2018042"/>
    <lineage>
        <taxon>Bacteria</taxon>
        <taxon>Bacillati</taxon>
        <taxon>Bacillota</taxon>
        <taxon>Bacilli</taxon>
        <taxon>Bacillales</taxon>
        <taxon>Bacillaceae</taxon>
        <taxon>Halalkalibacillus</taxon>
    </lineage>
</organism>
<dbReference type="GO" id="GO:0009381">
    <property type="term" value="F:excinuclease ABC activity"/>
    <property type="evidence" value="ECO:0007669"/>
    <property type="project" value="UniProtKB-UniRule"/>
</dbReference>
<dbReference type="GO" id="GO:0009380">
    <property type="term" value="C:excinuclease repair complex"/>
    <property type="evidence" value="ECO:0007669"/>
    <property type="project" value="InterPro"/>
</dbReference>
<dbReference type="PROSITE" id="PS50165">
    <property type="entry name" value="UVRC"/>
    <property type="match status" value="1"/>
</dbReference>
<dbReference type="GO" id="GO:0006289">
    <property type="term" value="P:nucleotide-excision repair"/>
    <property type="evidence" value="ECO:0007669"/>
    <property type="project" value="UniProtKB-UniRule"/>
</dbReference>
<dbReference type="GO" id="GO:0009432">
    <property type="term" value="P:SOS response"/>
    <property type="evidence" value="ECO:0007669"/>
    <property type="project" value="UniProtKB-UniRule"/>
</dbReference>
<evidence type="ECO:0000259" key="9">
    <source>
        <dbReference type="PROSITE" id="PS50164"/>
    </source>
</evidence>
<evidence type="ECO:0000313" key="11">
    <source>
        <dbReference type="EMBL" id="PKR79226.1"/>
    </source>
</evidence>
<evidence type="ECO:0000256" key="7">
    <source>
        <dbReference type="HAMAP-Rule" id="MF_00203"/>
    </source>
</evidence>
<dbReference type="SUPFAM" id="SSF82771">
    <property type="entry name" value="GIY-YIG endonuclease"/>
    <property type="match status" value="1"/>
</dbReference>
<dbReference type="FunFam" id="3.30.420.340:FF:000002">
    <property type="entry name" value="UvrABC system protein C"/>
    <property type="match status" value="1"/>
</dbReference>
<accession>A0A2I0QY06</accession>
<evidence type="ECO:0000256" key="3">
    <source>
        <dbReference type="ARBA" id="ARBA00022769"/>
    </source>
</evidence>
<evidence type="ECO:0000256" key="4">
    <source>
        <dbReference type="ARBA" id="ARBA00022881"/>
    </source>
</evidence>
<dbReference type="InterPro" id="IPR001162">
    <property type="entry name" value="UvrC_RNase_H_dom"/>
</dbReference>
<dbReference type="PANTHER" id="PTHR30562:SF1">
    <property type="entry name" value="UVRABC SYSTEM PROTEIN C"/>
    <property type="match status" value="1"/>
</dbReference>
<evidence type="ECO:0000259" key="8">
    <source>
        <dbReference type="PROSITE" id="PS50151"/>
    </source>
</evidence>
<feature type="domain" description="GIY-YIG" evidence="9">
    <location>
        <begin position="14"/>
        <end position="91"/>
    </location>
</feature>
<dbReference type="SUPFAM" id="SSF47781">
    <property type="entry name" value="RuvA domain 2-like"/>
    <property type="match status" value="1"/>
</dbReference>
<proteinExistence type="inferred from homology"/>
<reference evidence="11 12" key="1">
    <citation type="submission" date="2017-06" db="EMBL/GenBank/DDBJ databases">
        <title>the draft geome sequence of Illustriluteabacillus marina B3227.</title>
        <authorList>
            <person name="He R.-H."/>
            <person name="Du Z.-J."/>
        </authorList>
    </citation>
    <scope>NUCLEOTIDE SEQUENCE [LARGE SCALE GENOMIC DNA]</scope>
    <source>
        <strain evidence="11 12">B3227</strain>
    </source>
</reference>
<dbReference type="InterPro" id="IPR047296">
    <property type="entry name" value="GIY-YIG_UvrC_Cho"/>
</dbReference>
<keyword evidence="2 7" id="KW-0227">DNA damage</keyword>
<dbReference type="PROSITE" id="PS50151">
    <property type="entry name" value="UVR"/>
    <property type="match status" value="1"/>
</dbReference>
<dbReference type="PANTHER" id="PTHR30562">
    <property type="entry name" value="UVRC/OXIDOREDUCTASE"/>
    <property type="match status" value="1"/>
</dbReference>
<keyword evidence="4 7" id="KW-0267">Excision nuclease</keyword>
<keyword evidence="6 7" id="KW-0742">SOS response</keyword>
<evidence type="ECO:0000313" key="12">
    <source>
        <dbReference type="Proteomes" id="UP000243524"/>
    </source>
</evidence>
<dbReference type="GO" id="GO:0003677">
    <property type="term" value="F:DNA binding"/>
    <property type="evidence" value="ECO:0007669"/>
    <property type="project" value="UniProtKB-UniRule"/>
</dbReference>
<dbReference type="Pfam" id="PF22920">
    <property type="entry name" value="UvrC_RNaseH"/>
    <property type="match status" value="1"/>
</dbReference>
<dbReference type="Gene3D" id="3.40.1440.10">
    <property type="entry name" value="GIY-YIG endonuclease"/>
    <property type="match status" value="1"/>
</dbReference>
<dbReference type="CDD" id="cd10434">
    <property type="entry name" value="GIY-YIG_UvrC_Cho"/>
    <property type="match status" value="1"/>
</dbReference>
<keyword evidence="3 7" id="KW-0228">DNA excision</keyword>
<dbReference type="InterPro" id="IPR036876">
    <property type="entry name" value="UVR_dom_sf"/>
</dbReference>
<comment type="caution">
    <text evidence="11">The sequence shown here is derived from an EMBL/GenBank/DDBJ whole genome shotgun (WGS) entry which is preliminary data.</text>
</comment>
<keyword evidence="1 7" id="KW-0963">Cytoplasm</keyword>
<evidence type="ECO:0000259" key="10">
    <source>
        <dbReference type="PROSITE" id="PS50165"/>
    </source>
</evidence>
<dbReference type="OrthoDB" id="9804933at2"/>
<comment type="function">
    <text evidence="7">The UvrABC repair system catalyzes the recognition and processing of DNA lesions. UvrC both incises the 5' and 3' sides of the lesion. The N-terminal half is responsible for the 3' incision and the C-terminal half is responsible for the 5' incision.</text>
</comment>
<dbReference type="FunFam" id="3.40.1440.10:FF:000001">
    <property type="entry name" value="UvrABC system protein C"/>
    <property type="match status" value="1"/>
</dbReference>
<feature type="domain" description="UvrC family homology region profile" evidence="10">
    <location>
        <begin position="247"/>
        <end position="466"/>
    </location>
</feature>
<dbReference type="Proteomes" id="UP000243524">
    <property type="component" value="Unassembled WGS sequence"/>
</dbReference>
<evidence type="ECO:0000256" key="5">
    <source>
        <dbReference type="ARBA" id="ARBA00023204"/>
    </source>
</evidence>
<dbReference type="InterPro" id="IPR001943">
    <property type="entry name" value="UVR_dom"/>
</dbReference>
<feature type="domain" description="UVR" evidence="8">
    <location>
        <begin position="196"/>
        <end position="231"/>
    </location>
</feature>
<dbReference type="Gene3D" id="3.30.420.340">
    <property type="entry name" value="UvrC, RNAse H endonuclease domain"/>
    <property type="match status" value="1"/>
</dbReference>
<dbReference type="InterPro" id="IPR000305">
    <property type="entry name" value="GIY-YIG_endonuc"/>
</dbReference>